<dbReference type="NCBIfam" id="TIGR00247">
    <property type="entry name" value="endolytic transglycosylase MltG"/>
    <property type="match status" value="1"/>
</dbReference>
<comment type="subcellular location">
    <subcellularLocation>
        <location evidence="7">Cell membrane</location>
        <topology evidence="7">Single-pass membrane protein</topology>
    </subcellularLocation>
</comment>
<keyword evidence="4 7" id="KW-0472">Membrane</keyword>
<evidence type="ECO:0000256" key="3">
    <source>
        <dbReference type="ARBA" id="ARBA00022989"/>
    </source>
</evidence>
<dbReference type="PANTHER" id="PTHR30518">
    <property type="entry name" value="ENDOLYTIC MUREIN TRANSGLYCOSYLASE"/>
    <property type="match status" value="1"/>
</dbReference>
<dbReference type="Pfam" id="PF02618">
    <property type="entry name" value="YceG"/>
    <property type="match status" value="1"/>
</dbReference>
<name>A0A1F5EHQ1_9BACT</name>
<evidence type="ECO:0000256" key="6">
    <source>
        <dbReference type="ARBA" id="ARBA00023316"/>
    </source>
</evidence>
<gene>
    <name evidence="7" type="primary">mltG</name>
    <name evidence="8" type="ORF">A2442_03360</name>
</gene>
<dbReference type="PANTHER" id="PTHR30518:SF2">
    <property type="entry name" value="ENDOLYTIC MUREIN TRANSGLYCOSYLASE"/>
    <property type="match status" value="1"/>
</dbReference>
<dbReference type="Proteomes" id="UP000179003">
    <property type="component" value="Unassembled WGS sequence"/>
</dbReference>
<evidence type="ECO:0000256" key="5">
    <source>
        <dbReference type="ARBA" id="ARBA00023239"/>
    </source>
</evidence>
<dbReference type="STRING" id="1797582.A2442_03360"/>
<evidence type="ECO:0000256" key="4">
    <source>
        <dbReference type="ARBA" id="ARBA00023136"/>
    </source>
</evidence>
<keyword evidence="2 7" id="KW-0812">Transmembrane</keyword>
<comment type="function">
    <text evidence="7">Functions as a peptidoglycan terminase that cleaves nascent peptidoglycan strands endolytically to terminate their elongation.</text>
</comment>
<dbReference type="HAMAP" id="MF_02065">
    <property type="entry name" value="MltG"/>
    <property type="match status" value="1"/>
</dbReference>
<evidence type="ECO:0000313" key="8">
    <source>
        <dbReference type="EMBL" id="OGD66895.1"/>
    </source>
</evidence>
<dbReference type="GO" id="GO:0005886">
    <property type="term" value="C:plasma membrane"/>
    <property type="evidence" value="ECO:0007669"/>
    <property type="project" value="UniProtKB-SubCell"/>
</dbReference>
<protein>
    <recommendedName>
        <fullName evidence="7">Endolytic murein transglycosylase</fullName>
        <ecNumber evidence="7">4.2.2.29</ecNumber>
    </recommendedName>
    <alternativeName>
        <fullName evidence="7">Peptidoglycan lytic transglycosylase</fullName>
    </alternativeName>
    <alternativeName>
        <fullName evidence="7">Peptidoglycan polymerization terminase</fullName>
    </alternativeName>
</protein>
<evidence type="ECO:0000256" key="7">
    <source>
        <dbReference type="HAMAP-Rule" id="MF_02065"/>
    </source>
</evidence>
<sequence>MSELNFKNFNPRNLTANINFNLKETFRRVRLMLALFLILSSGVFYFFSIHPPKDFPINVVVEIRKGETLSEISQNFKKNNLIKSSFWFEIATRIYGDDGGVLSGEYFFEEPLNSFSLAKNVLKGKFGLNPIRVTIYEGLSVKEIASLLSKKFNKFDPDEFIKLASDGNKEGYLFPDTYFFLPNIKAPDILKVLEENFYKKITTVQTKIDTSGRKLEDIIIMASLLEKEARTLKTRKIISGILWNRLSAEMPLQVDAVFPYILGKNTYEVTLEDLQFDSKYNTYLYPGLPQGPITNPGINSIIAALEPIESDYYYYLSDKQGNTYYAVDFEGHKRNRTLHLN</sequence>
<organism evidence="8 9">
    <name type="scientific">Candidatus Campbellbacteria bacterium RIFOXYC2_FULL_35_25</name>
    <dbReference type="NCBI Taxonomy" id="1797582"/>
    <lineage>
        <taxon>Bacteria</taxon>
        <taxon>Candidatus Campbelliibacteriota</taxon>
    </lineage>
</organism>
<dbReference type="EMBL" id="MFAE01000012">
    <property type="protein sequence ID" value="OGD66895.1"/>
    <property type="molecule type" value="Genomic_DNA"/>
</dbReference>
<keyword evidence="6 7" id="KW-0961">Cell wall biogenesis/degradation</keyword>
<dbReference type="InterPro" id="IPR003770">
    <property type="entry name" value="MLTG-like"/>
</dbReference>
<proteinExistence type="inferred from homology"/>
<dbReference type="GO" id="GO:0008932">
    <property type="term" value="F:lytic endotransglycosylase activity"/>
    <property type="evidence" value="ECO:0007669"/>
    <property type="project" value="UniProtKB-UniRule"/>
</dbReference>
<comment type="caution">
    <text evidence="8">The sequence shown here is derived from an EMBL/GenBank/DDBJ whole genome shotgun (WGS) entry which is preliminary data.</text>
</comment>
<feature type="transmembrane region" description="Helical" evidence="7">
    <location>
        <begin position="29"/>
        <end position="47"/>
    </location>
</feature>
<dbReference type="EC" id="4.2.2.29" evidence="7"/>
<dbReference type="Gene3D" id="3.30.1490.480">
    <property type="entry name" value="Endolytic murein transglycosylase"/>
    <property type="match status" value="2"/>
</dbReference>
<dbReference type="GO" id="GO:0071555">
    <property type="term" value="P:cell wall organization"/>
    <property type="evidence" value="ECO:0007669"/>
    <property type="project" value="UniProtKB-KW"/>
</dbReference>
<accession>A0A1F5EHQ1</accession>
<evidence type="ECO:0000313" key="9">
    <source>
        <dbReference type="Proteomes" id="UP000179003"/>
    </source>
</evidence>
<keyword evidence="1 7" id="KW-1003">Cell membrane</keyword>
<dbReference type="AlphaFoldDB" id="A0A1F5EHQ1"/>
<keyword evidence="5 7" id="KW-0456">Lyase</keyword>
<feature type="site" description="Important for catalytic activity" evidence="7">
    <location>
        <position position="228"/>
    </location>
</feature>
<evidence type="ECO:0000256" key="2">
    <source>
        <dbReference type="ARBA" id="ARBA00022692"/>
    </source>
</evidence>
<comment type="catalytic activity">
    <reaction evidence="7">
        <text>a peptidoglycan chain = a peptidoglycan chain with N-acetyl-1,6-anhydromuramyl-[peptide] at the reducing end + a peptidoglycan chain with N-acetylglucosamine at the non-reducing end.</text>
        <dbReference type="EC" id="4.2.2.29"/>
    </reaction>
</comment>
<comment type="similarity">
    <text evidence="7">Belongs to the transglycosylase MltG family.</text>
</comment>
<reference evidence="8 9" key="1">
    <citation type="journal article" date="2016" name="Nat. Commun.">
        <title>Thousands of microbial genomes shed light on interconnected biogeochemical processes in an aquifer system.</title>
        <authorList>
            <person name="Anantharaman K."/>
            <person name="Brown C.T."/>
            <person name="Hug L.A."/>
            <person name="Sharon I."/>
            <person name="Castelle C.J."/>
            <person name="Probst A.J."/>
            <person name="Thomas B.C."/>
            <person name="Singh A."/>
            <person name="Wilkins M.J."/>
            <person name="Karaoz U."/>
            <person name="Brodie E.L."/>
            <person name="Williams K.H."/>
            <person name="Hubbard S.S."/>
            <person name="Banfield J.F."/>
        </authorList>
    </citation>
    <scope>NUCLEOTIDE SEQUENCE [LARGE SCALE GENOMIC DNA]</scope>
</reference>
<dbReference type="GO" id="GO:0009252">
    <property type="term" value="P:peptidoglycan biosynthetic process"/>
    <property type="evidence" value="ECO:0007669"/>
    <property type="project" value="UniProtKB-UniRule"/>
</dbReference>
<keyword evidence="3 7" id="KW-1133">Transmembrane helix</keyword>
<evidence type="ECO:0000256" key="1">
    <source>
        <dbReference type="ARBA" id="ARBA00022475"/>
    </source>
</evidence>